<sequence length="355" mass="37805">MPPSAAVITHKGCDSPSSDDGFLIFRICIGIMLTCVNASKGYNGMRYNETRYNATRYNSTTYNPMTYNPTTYNSTACNATASNATISGKTLRIQPLGNSITYGYLSSDGNGYRLGLLDLLTSAGNKVQYVGSVKAGNMSDNSNEGHPGAVISQIAEYANLSLPEDPNLVLLMAGTNDMNDFLNISTAPDRLSGLIDEITSAVPNVTVIVAQLTPAANTTVDDAMVMFNSKIPGIVASKVAAGQKVSTVKMMDYVTVNDLVDGLHPTDYGYQQMAKAWFAGIQKVQKKGWIGPPISTNITYAVTLAVQTPLATSTSTTTTSNNATTPSKSASDRQFLVPSFGTISLFAMLGLFLHF</sequence>
<gene>
    <name evidence="3" type="ORF">EYC84_001048</name>
</gene>
<accession>A0A5M9JL11</accession>
<name>A0A5M9JL11_MONFR</name>
<keyword evidence="1" id="KW-0472">Membrane</keyword>
<keyword evidence="4" id="KW-1185">Reference proteome</keyword>
<dbReference type="Pfam" id="PF13472">
    <property type="entry name" value="Lipase_GDSL_2"/>
    <property type="match status" value="1"/>
</dbReference>
<dbReference type="EMBL" id="VICG01000008">
    <property type="protein sequence ID" value="KAA8569407.1"/>
    <property type="molecule type" value="Genomic_DNA"/>
</dbReference>
<dbReference type="InterPro" id="IPR036514">
    <property type="entry name" value="SGNH_hydro_sf"/>
</dbReference>
<dbReference type="InterPro" id="IPR013830">
    <property type="entry name" value="SGNH_hydro"/>
</dbReference>
<reference evidence="3 4" key="1">
    <citation type="submission" date="2019-06" db="EMBL/GenBank/DDBJ databases">
        <title>Genome Sequence of the Brown Rot Fungal Pathogen Monilinia fructicola.</title>
        <authorList>
            <person name="De Miccolis Angelini R.M."/>
            <person name="Landi L."/>
            <person name="Abate D."/>
            <person name="Pollastro S."/>
            <person name="Romanazzi G."/>
            <person name="Faretra F."/>
        </authorList>
    </citation>
    <scope>NUCLEOTIDE SEQUENCE [LARGE SCALE GENOMIC DNA]</scope>
    <source>
        <strain evidence="3 4">Mfrc123</strain>
    </source>
</reference>
<protein>
    <recommendedName>
        <fullName evidence="2">SGNH hydrolase-type esterase domain-containing protein</fullName>
    </recommendedName>
</protein>
<dbReference type="Gene3D" id="3.40.50.1110">
    <property type="entry name" value="SGNH hydrolase"/>
    <property type="match status" value="1"/>
</dbReference>
<dbReference type="GO" id="GO:0004622">
    <property type="term" value="F:phosphatidylcholine lysophospholipase activity"/>
    <property type="evidence" value="ECO:0007669"/>
    <property type="project" value="TreeGrafter"/>
</dbReference>
<evidence type="ECO:0000259" key="2">
    <source>
        <dbReference type="Pfam" id="PF13472"/>
    </source>
</evidence>
<feature type="transmembrane region" description="Helical" evidence="1">
    <location>
        <begin position="335"/>
        <end position="353"/>
    </location>
</feature>
<evidence type="ECO:0000313" key="3">
    <source>
        <dbReference type="EMBL" id="KAA8569407.1"/>
    </source>
</evidence>
<proteinExistence type="predicted"/>
<evidence type="ECO:0000313" key="4">
    <source>
        <dbReference type="Proteomes" id="UP000322873"/>
    </source>
</evidence>
<keyword evidence="1" id="KW-0812">Transmembrane</keyword>
<evidence type="ECO:0000256" key="1">
    <source>
        <dbReference type="SAM" id="Phobius"/>
    </source>
</evidence>
<dbReference type="AlphaFoldDB" id="A0A5M9JL11"/>
<feature type="domain" description="SGNH hydrolase-type esterase" evidence="2">
    <location>
        <begin position="96"/>
        <end position="271"/>
    </location>
</feature>
<dbReference type="PANTHER" id="PTHR30383:SF5">
    <property type="entry name" value="SGNH HYDROLASE-TYPE ESTERASE DOMAIN-CONTAINING PROTEIN"/>
    <property type="match status" value="1"/>
</dbReference>
<dbReference type="InterPro" id="IPR051532">
    <property type="entry name" value="Ester_Hydrolysis_Enzymes"/>
</dbReference>
<dbReference type="Proteomes" id="UP000322873">
    <property type="component" value="Unassembled WGS sequence"/>
</dbReference>
<dbReference type="PANTHER" id="PTHR30383">
    <property type="entry name" value="THIOESTERASE 1/PROTEASE 1/LYSOPHOSPHOLIPASE L1"/>
    <property type="match status" value="1"/>
</dbReference>
<dbReference type="CDD" id="cd01833">
    <property type="entry name" value="XynB_like"/>
    <property type="match status" value="1"/>
</dbReference>
<keyword evidence="1" id="KW-1133">Transmembrane helix</keyword>
<dbReference type="SUPFAM" id="SSF52266">
    <property type="entry name" value="SGNH hydrolase"/>
    <property type="match status" value="1"/>
</dbReference>
<dbReference type="VEuPathDB" id="FungiDB:MFRU_004g02000"/>
<organism evidence="3 4">
    <name type="scientific">Monilinia fructicola</name>
    <name type="common">Brown rot fungus</name>
    <name type="synonym">Ciboria fructicola</name>
    <dbReference type="NCBI Taxonomy" id="38448"/>
    <lineage>
        <taxon>Eukaryota</taxon>
        <taxon>Fungi</taxon>
        <taxon>Dikarya</taxon>
        <taxon>Ascomycota</taxon>
        <taxon>Pezizomycotina</taxon>
        <taxon>Leotiomycetes</taxon>
        <taxon>Helotiales</taxon>
        <taxon>Sclerotiniaceae</taxon>
        <taxon>Monilinia</taxon>
    </lineage>
</organism>
<comment type="caution">
    <text evidence="3">The sequence shown here is derived from an EMBL/GenBank/DDBJ whole genome shotgun (WGS) entry which is preliminary data.</text>
</comment>